<reference evidence="5" key="2">
    <citation type="journal article" date="2014" name="ISME J.">
        <title>Microbial stratification in low pH oxic and suboxic macroscopic growths along an acid mine drainage.</title>
        <authorList>
            <person name="Mendez-Garcia C."/>
            <person name="Mesa V."/>
            <person name="Sprenger R.R."/>
            <person name="Richter M."/>
            <person name="Diez M.S."/>
            <person name="Solano J."/>
            <person name="Bargiela R."/>
            <person name="Golyshina O.V."/>
            <person name="Manteca A."/>
            <person name="Ramos J.L."/>
            <person name="Gallego J.R."/>
            <person name="Llorente I."/>
            <person name="Martins Dos Santos V.A."/>
            <person name="Jensen O.N."/>
            <person name="Pelaez A.I."/>
            <person name="Sanchez J."/>
            <person name="Ferrer M."/>
        </authorList>
    </citation>
    <scope>NUCLEOTIDE SEQUENCE</scope>
</reference>
<dbReference type="SUPFAM" id="SSF46785">
    <property type="entry name" value="Winged helix' DNA-binding domain"/>
    <property type="match status" value="1"/>
</dbReference>
<evidence type="ECO:0000313" key="5">
    <source>
        <dbReference type="EMBL" id="EQD42489.1"/>
    </source>
</evidence>
<reference evidence="5" key="1">
    <citation type="submission" date="2013-08" db="EMBL/GenBank/DDBJ databases">
        <authorList>
            <person name="Mendez C."/>
            <person name="Richter M."/>
            <person name="Ferrer M."/>
            <person name="Sanchez J."/>
        </authorList>
    </citation>
    <scope>NUCLEOTIDE SEQUENCE</scope>
</reference>
<feature type="domain" description="HTH hxlR-type" evidence="4">
    <location>
        <begin position="9"/>
        <end position="107"/>
    </location>
</feature>
<dbReference type="PROSITE" id="PS51118">
    <property type="entry name" value="HTH_HXLR"/>
    <property type="match status" value="1"/>
</dbReference>
<keyword evidence="3" id="KW-0804">Transcription</keyword>
<evidence type="ECO:0000259" key="4">
    <source>
        <dbReference type="PROSITE" id="PS51118"/>
    </source>
</evidence>
<name>T1AP50_9ZZZZ</name>
<gene>
    <name evidence="5" type="ORF">B1B_14036</name>
</gene>
<organism evidence="5">
    <name type="scientific">mine drainage metagenome</name>
    <dbReference type="NCBI Taxonomy" id="410659"/>
    <lineage>
        <taxon>unclassified sequences</taxon>
        <taxon>metagenomes</taxon>
        <taxon>ecological metagenomes</taxon>
    </lineage>
</organism>
<dbReference type="InterPro" id="IPR011991">
    <property type="entry name" value="ArsR-like_HTH"/>
</dbReference>
<evidence type="ECO:0000256" key="2">
    <source>
        <dbReference type="ARBA" id="ARBA00023125"/>
    </source>
</evidence>
<proteinExistence type="predicted"/>
<feature type="non-terminal residue" evidence="5">
    <location>
        <position position="1"/>
    </location>
</feature>
<comment type="caution">
    <text evidence="5">The sequence shown here is derived from an EMBL/GenBank/DDBJ whole genome shotgun (WGS) entry which is preliminary data.</text>
</comment>
<dbReference type="Pfam" id="PF01638">
    <property type="entry name" value="HxlR"/>
    <property type="match status" value="1"/>
</dbReference>
<dbReference type="EMBL" id="AUZY01009263">
    <property type="protein sequence ID" value="EQD42489.1"/>
    <property type="molecule type" value="Genomic_DNA"/>
</dbReference>
<dbReference type="PANTHER" id="PTHR33204">
    <property type="entry name" value="TRANSCRIPTIONAL REGULATOR, MARR FAMILY"/>
    <property type="match status" value="1"/>
</dbReference>
<dbReference type="AlphaFoldDB" id="T1AP50"/>
<dbReference type="PANTHER" id="PTHR33204:SF18">
    <property type="entry name" value="TRANSCRIPTIONAL REGULATORY PROTEIN"/>
    <property type="match status" value="1"/>
</dbReference>
<keyword evidence="2" id="KW-0238">DNA-binding</keyword>
<dbReference type="Gene3D" id="1.10.10.10">
    <property type="entry name" value="Winged helix-like DNA-binding domain superfamily/Winged helix DNA-binding domain"/>
    <property type="match status" value="1"/>
</dbReference>
<dbReference type="GO" id="GO:0003677">
    <property type="term" value="F:DNA binding"/>
    <property type="evidence" value="ECO:0007669"/>
    <property type="project" value="UniProtKB-KW"/>
</dbReference>
<sequence length="113" mass="12871">QDQQMFRTCPIVDAIKNIGGEWNFIIIRYLNEKPMGFNEILKSVRGLNSKTLSRVLKNLQAAEIVERTIINTQPFQVQYSLTEKGKSLDPVFDALRQWGMKWAAAEITGVATK</sequence>
<accession>T1AP50</accession>
<dbReference type="InterPro" id="IPR036390">
    <property type="entry name" value="WH_DNA-bd_sf"/>
</dbReference>
<keyword evidence="1" id="KW-0805">Transcription regulation</keyword>
<evidence type="ECO:0000256" key="3">
    <source>
        <dbReference type="ARBA" id="ARBA00023163"/>
    </source>
</evidence>
<dbReference type="CDD" id="cd00090">
    <property type="entry name" value="HTH_ARSR"/>
    <property type="match status" value="1"/>
</dbReference>
<dbReference type="InterPro" id="IPR036388">
    <property type="entry name" value="WH-like_DNA-bd_sf"/>
</dbReference>
<dbReference type="InterPro" id="IPR002577">
    <property type="entry name" value="HTH_HxlR"/>
</dbReference>
<protein>
    <submittedName>
        <fullName evidence="5">Transcription regulator</fullName>
    </submittedName>
</protein>
<evidence type="ECO:0000256" key="1">
    <source>
        <dbReference type="ARBA" id="ARBA00023015"/>
    </source>
</evidence>